<dbReference type="Proteomes" id="UP000053676">
    <property type="component" value="Unassembled WGS sequence"/>
</dbReference>
<gene>
    <name evidence="1" type="ORF">NECAME_05846</name>
</gene>
<reference evidence="2" key="1">
    <citation type="journal article" date="2014" name="Nat. Genet.">
        <title>Genome of the human hookworm Necator americanus.</title>
        <authorList>
            <person name="Tang Y.T."/>
            <person name="Gao X."/>
            <person name="Rosa B.A."/>
            <person name="Abubucker S."/>
            <person name="Hallsworth-Pepin K."/>
            <person name="Martin J."/>
            <person name="Tyagi R."/>
            <person name="Heizer E."/>
            <person name="Zhang X."/>
            <person name="Bhonagiri-Palsikar V."/>
            <person name="Minx P."/>
            <person name="Warren W.C."/>
            <person name="Wang Q."/>
            <person name="Zhan B."/>
            <person name="Hotez P.J."/>
            <person name="Sternberg P.W."/>
            <person name="Dougall A."/>
            <person name="Gaze S.T."/>
            <person name="Mulvenna J."/>
            <person name="Sotillo J."/>
            <person name="Ranganathan S."/>
            <person name="Rabelo E.M."/>
            <person name="Wilson R.K."/>
            <person name="Felgner P.L."/>
            <person name="Bethony J."/>
            <person name="Hawdon J.M."/>
            <person name="Gasser R.B."/>
            <person name="Loukas A."/>
            <person name="Mitreva M."/>
        </authorList>
    </citation>
    <scope>NUCLEOTIDE SEQUENCE [LARGE SCALE GENOMIC DNA]</scope>
</reference>
<sequence length="61" mass="7205">MPTRLCKREIPREKEEDHNHIVLGCGHICSTFYKSGPKNRLHEYSTKQMYSKNLSKVSLER</sequence>
<dbReference type="AlphaFoldDB" id="W2U012"/>
<name>W2U012_NECAM</name>
<accession>W2U012</accession>
<proteinExistence type="predicted"/>
<evidence type="ECO:0000313" key="1">
    <source>
        <dbReference type="EMBL" id="ETN86671.1"/>
    </source>
</evidence>
<evidence type="ECO:0000313" key="2">
    <source>
        <dbReference type="Proteomes" id="UP000053676"/>
    </source>
</evidence>
<keyword evidence="2" id="KW-1185">Reference proteome</keyword>
<organism evidence="1 2">
    <name type="scientific">Necator americanus</name>
    <name type="common">Human hookworm</name>
    <dbReference type="NCBI Taxonomy" id="51031"/>
    <lineage>
        <taxon>Eukaryota</taxon>
        <taxon>Metazoa</taxon>
        <taxon>Ecdysozoa</taxon>
        <taxon>Nematoda</taxon>
        <taxon>Chromadorea</taxon>
        <taxon>Rhabditida</taxon>
        <taxon>Rhabditina</taxon>
        <taxon>Rhabditomorpha</taxon>
        <taxon>Strongyloidea</taxon>
        <taxon>Ancylostomatidae</taxon>
        <taxon>Bunostominae</taxon>
        <taxon>Necator</taxon>
    </lineage>
</organism>
<dbReference type="EMBL" id="KI657512">
    <property type="protein sequence ID" value="ETN86671.1"/>
    <property type="molecule type" value="Genomic_DNA"/>
</dbReference>
<dbReference type="KEGG" id="nai:NECAME_05846"/>
<protein>
    <submittedName>
        <fullName evidence="1">Uncharacterized protein</fullName>
    </submittedName>
</protein>